<proteinExistence type="predicted"/>
<accession>A0A370IEX2</accession>
<evidence type="ECO:0000313" key="2">
    <source>
        <dbReference type="Proteomes" id="UP000254869"/>
    </source>
</evidence>
<evidence type="ECO:0000313" key="1">
    <source>
        <dbReference type="EMBL" id="RDI69259.1"/>
    </source>
</evidence>
<protein>
    <submittedName>
        <fullName evidence="1">Uncharacterized protein</fullName>
    </submittedName>
</protein>
<gene>
    <name evidence="1" type="ORF">DFR76_101797</name>
</gene>
<organism evidence="1 2">
    <name type="scientific">Nocardia pseudobrasiliensis</name>
    <dbReference type="NCBI Taxonomy" id="45979"/>
    <lineage>
        <taxon>Bacteria</taxon>
        <taxon>Bacillati</taxon>
        <taxon>Actinomycetota</taxon>
        <taxon>Actinomycetes</taxon>
        <taxon>Mycobacteriales</taxon>
        <taxon>Nocardiaceae</taxon>
        <taxon>Nocardia</taxon>
    </lineage>
</organism>
<keyword evidence="2" id="KW-1185">Reference proteome</keyword>
<name>A0A370IEX2_9NOCA</name>
<dbReference type="RefSeq" id="WP_156524876.1">
    <property type="nucleotide sequence ID" value="NZ_QQBC01000001.1"/>
</dbReference>
<dbReference type="EMBL" id="QQBC01000001">
    <property type="protein sequence ID" value="RDI69259.1"/>
    <property type="molecule type" value="Genomic_DNA"/>
</dbReference>
<dbReference type="Proteomes" id="UP000254869">
    <property type="component" value="Unassembled WGS sequence"/>
</dbReference>
<comment type="caution">
    <text evidence="1">The sequence shown here is derived from an EMBL/GenBank/DDBJ whole genome shotgun (WGS) entry which is preliminary data.</text>
</comment>
<reference evidence="1 2" key="1">
    <citation type="submission" date="2018-07" db="EMBL/GenBank/DDBJ databases">
        <title>Genomic Encyclopedia of Type Strains, Phase IV (KMG-IV): sequencing the most valuable type-strain genomes for metagenomic binning, comparative biology and taxonomic classification.</title>
        <authorList>
            <person name="Goeker M."/>
        </authorList>
    </citation>
    <scope>NUCLEOTIDE SEQUENCE [LARGE SCALE GENOMIC DNA]</scope>
    <source>
        <strain evidence="1 2">DSM 44290</strain>
    </source>
</reference>
<dbReference type="AlphaFoldDB" id="A0A370IEX2"/>
<sequence>MPVTSANLAAELLDLEPQQLDMEDRSTPSGYLPPCNCEACCTCGNCVCNPR</sequence>